<dbReference type="Gene3D" id="3.90.245.10">
    <property type="entry name" value="Ribonucleoside hydrolase-like"/>
    <property type="match status" value="1"/>
</dbReference>
<protein>
    <submittedName>
        <fullName evidence="4">Nucleoside hydrolase</fullName>
    </submittedName>
</protein>
<organism evidence="4 5">
    <name type="scientific">Collinsella tanakaei</name>
    <dbReference type="NCBI Taxonomy" id="626935"/>
    <lineage>
        <taxon>Bacteria</taxon>
        <taxon>Bacillati</taxon>
        <taxon>Actinomycetota</taxon>
        <taxon>Coriobacteriia</taxon>
        <taxon>Coriobacteriales</taxon>
        <taxon>Coriobacteriaceae</taxon>
        <taxon>Collinsella</taxon>
    </lineage>
</organism>
<sequence length="350" mass="36540">MMGAERKSARVRSPQKKRGAMTWEDYVVSDVWVDCDPGIDDAVMLAALSGAVERGRVRLHGLSSVAGNMPLDVTTANLLALASYWALPHVPVARGANRPLVRAACDAAHVHGANGLGEVEIPAGDRALANDSAVLAMHKAICSLAPARRMRLVATGPLANIALLLRAFPDDAARIQDVVIMGGSTCGGNVTPRAEYNIWADPEAAHMVFASGVPVVMCGLDVTLRSGLSAEQLTSMRDGDSERLCALARMLSFYKGDPAAWPHGVCVVHDAVPLLYVLAPDLFQGVCGVVEIGLGQDDRGETRLVAAGDGADAGVAKASGNATPSNALVLSLVDALGFQKVLGNLLQAVR</sequence>
<dbReference type="InterPro" id="IPR023186">
    <property type="entry name" value="IUNH"/>
</dbReference>
<dbReference type="PANTHER" id="PTHR12304:SF4">
    <property type="entry name" value="URIDINE NUCLEOSIDASE"/>
    <property type="match status" value="1"/>
</dbReference>
<evidence type="ECO:0000259" key="3">
    <source>
        <dbReference type="Pfam" id="PF01156"/>
    </source>
</evidence>
<dbReference type="GO" id="GO:0008477">
    <property type="term" value="F:purine nucleosidase activity"/>
    <property type="evidence" value="ECO:0007669"/>
    <property type="project" value="TreeGrafter"/>
</dbReference>
<evidence type="ECO:0000313" key="4">
    <source>
        <dbReference type="EMBL" id="RGL09503.1"/>
    </source>
</evidence>
<evidence type="ECO:0000256" key="2">
    <source>
        <dbReference type="ARBA" id="ARBA00023295"/>
    </source>
</evidence>
<evidence type="ECO:0000256" key="1">
    <source>
        <dbReference type="ARBA" id="ARBA00022801"/>
    </source>
</evidence>
<evidence type="ECO:0000313" key="5">
    <source>
        <dbReference type="Proteomes" id="UP000260943"/>
    </source>
</evidence>
<feature type="domain" description="Inosine/uridine-preferring nucleoside hydrolase" evidence="3">
    <location>
        <begin position="31"/>
        <end position="338"/>
    </location>
</feature>
<dbReference type="GO" id="GO:0006152">
    <property type="term" value="P:purine nucleoside catabolic process"/>
    <property type="evidence" value="ECO:0007669"/>
    <property type="project" value="TreeGrafter"/>
</dbReference>
<comment type="caution">
    <text evidence="4">The sequence shown here is derived from an EMBL/GenBank/DDBJ whole genome shotgun (WGS) entry which is preliminary data.</text>
</comment>
<keyword evidence="2" id="KW-0326">Glycosidase</keyword>
<gene>
    <name evidence="4" type="ORF">DXC81_07845</name>
</gene>
<name>A0A3E4QRF9_9ACTN</name>
<dbReference type="Proteomes" id="UP000260943">
    <property type="component" value="Unassembled WGS sequence"/>
</dbReference>
<dbReference type="AlphaFoldDB" id="A0A3E4QRF9"/>
<keyword evidence="1 4" id="KW-0378">Hydrolase</keyword>
<reference evidence="4 5" key="1">
    <citation type="submission" date="2018-08" db="EMBL/GenBank/DDBJ databases">
        <title>A genome reference for cultivated species of the human gut microbiota.</title>
        <authorList>
            <person name="Zou Y."/>
            <person name="Xue W."/>
            <person name="Luo G."/>
        </authorList>
    </citation>
    <scope>NUCLEOTIDE SEQUENCE [LARGE SCALE GENOMIC DNA]</scope>
    <source>
        <strain evidence="4 5">TF08-14</strain>
    </source>
</reference>
<dbReference type="InterPro" id="IPR036452">
    <property type="entry name" value="Ribo_hydro-like"/>
</dbReference>
<dbReference type="Pfam" id="PF01156">
    <property type="entry name" value="IU_nuc_hydro"/>
    <property type="match status" value="1"/>
</dbReference>
<dbReference type="SUPFAM" id="SSF53590">
    <property type="entry name" value="Nucleoside hydrolase"/>
    <property type="match status" value="1"/>
</dbReference>
<proteinExistence type="predicted"/>
<dbReference type="GO" id="GO:0005829">
    <property type="term" value="C:cytosol"/>
    <property type="evidence" value="ECO:0007669"/>
    <property type="project" value="TreeGrafter"/>
</dbReference>
<dbReference type="InterPro" id="IPR001910">
    <property type="entry name" value="Inosine/uridine_hydrolase_dom"/>
</dbReference>
<dbReference type="EMBL" id="QSRJ01000009">
    <property type="protein sequence ID" value="RGL09503.1"/>
    <property type="molecule type" value="Genomic_DNA"/>
</dbReference>
<accession>A0A3E4QRF9</accession>
<dbReference type="PANTHER" id="PTHR12304">
    <property type="entry name" value="INOSINE-URIDINE PREFERRING NUCLEOSIDE HYDROLASE"/>
    <property type="match status" value="1"/>
</dbReference>